<reference evidence="6 7" key="1">
    <citation type="submission" date="2024-09" db="EMBL/GenBank/DDBJ databases">
        <title>Nodulacao em especies de Leguminosae Basais da Amazonia e Caracterizacao dos Rizobios e Bacterias Associadas aos Nodulos.</title>
        <authorList>
            <person name="Jambeiro I.C.A."/>
            <person name="Lopes I.S."/>
            <person name="Aguiar E.R.G.R."/>
            <person name="Santos A.F.J."/>
            <person name="Dos Santos J.M.F."/>
            <person name="Gross E."/>
        </authorList>
    </citation>
    <scope>NUCLEOTIDE SEQUENCE [LARGE SCALE GENOMIC DNA]</scope>
    <source>
        <strain evidence="6 7">BRUESC1165</strain>
    </source>
</reference>
<dbReference type="Pfam" id="PF03466">
    <property type="entry name" value="LysR_substrate"/>
    <property type="match status" value="1"/>
</dbReference>
<keyword evidence="7" id="KW-1185">Reference proteome</keyword>
<dbReference type="InterPro" id="IPR036388">
    <property type="entry name" value="WH-like_DNA-bd_sf"/>
</dbReference>
<sequence>MRNLNRFHLNGLRALEAAGRLGNLRAAAEELGVTVGAVSQQILKAEEQFGRPLFERHPKGLRPTAFGQDVLRYLSAGFAEISTGLTLAERRREGVLTVSVAPVFASKWLVWRLQRFREQHPDIRIRIDADVSLVDPGSSDVDVCIRVGRGGWPNVKAEKLLDQLIFPVCSAAIGERLRHPRDLAAVPIIREPTPMFGWNAWLGPNGLDESILGDGPVFSDASLCLDAAVAGQGVFLGWETLACDAIAMGRLVAPFPDRYDTGISYWFVTARSAPMTRAAAAFRDWLKAELAVEQSSAAAVAAFTHSGTNSMT</sequence>
<protein>
    <submittedName>
        <fullName evidence="6">LysR substrate-binding domain-containing protein</fullName>
    </submittedName>
</protein>
<keyword evidence="2" id="KW-0805">Transcription regulation</keyword>
<dbReference type="Proteomes" id="UP001593940">
    <property type="component" value="Unassembled WGS sequence"/>
</dbReference>
<dbReference type="RefSeq" id="WP_203274114.1">
    <property type="nucleotide sequence ID" value="NZ_JAFBID010000058.1"/>
</dbReference>
<evidence type="ECO:0000313" key="7">
    <source>
        <dbReference type="Proteomes" id="UP001593940"/>
    </source>
</evidence>
<evidence type="ECO:0000313" key="6">
    <source>
        <dbReference type="EMBL" id="MFC1458107.1"/>
    </source>
</evidence>
<dbReference type="EMBL" id="JBHOMY010000042">
    <property type="protein sequence ID" value="MFC1458107.1"/>
    <property type="molecule type" value="Genomic_DNA"/>
</dbReference>
<dbReference type="PANTHER" id="PTHR30537:SF26">
    <property type="entry name" value="GLYCINE CLEAVAGE SYSTEM TRANSCRIPTIONAL ACTIVATOR"/>
    <property type="match status" value="1"/>
</dbReference>
<comment type="caution">
    <text evidence="6">The sequence shown here is derived from an EMBL/GenBank/DDBJ whole genome shotgun (WGS) entry which is preliminary data.</text>
</comment>
<proteinExistence type="inferred from homology"/>
<comment type="similarity">
    <text evidence="1">Belongs to the LysR transcriptional regulatory family.</text>
</comment>
<dbReference type="PROSITE" id="PS50931">
    <property type="entry name" value="HTH_LYSR"/>
    <property type="match status" value="1"/>
</dbReference>
<feature type="domain" description="HTH lysR-type" evidence="5">
    <location>
        <begin position="7"/>
        <end position="64"/>
    </location>
</feature>
<evidence type="ECO:0000259" key="5">
    <source>
        <dbReference type="PROSITE" id="PS50931"/>
    </source>
</evidence>
<dbReference type="Pfam" id="PF00126">
    <property type="entry name" value="HTH_1"/>
    <property type="match status" value="1"/>
</dbReference>
<dbReference type="CDD" id="cd08432">
    <property type="entry name" value="PBP2_GcdR_TrpI_HvrB_AmpR_like"/>
    <property type="match status" value="1"/>
</dbReference>
<dbReference type="SUPFAM" id="SSF53850">
    <property type="entry name" value="Periplasmic binding protein-like II"/>
    <property type="match status" value="1"/>
</dbReference>
<dbReference type="SUPFAM" id="SSF46785">
    <property type="entry name" value="Winged helix' DNA-binding domain"/>
    <property type="match status" value="1"/>
</dbReference>
<dbReference type="InterPro" id="IPR058163">
    <property type="entry name" value="LysR-type_TF_proteobact-type"/>
</dbReference>
<evidence type="ECO:0000256" key="3">
    <source>
        <dbReference type="ARBA" id="ARBA00023125"/>
    </source>
</evidence>
<accession>A0ABV6YA06</accession>
<gene>
    <name evidence="6" type="ORF">ACETIH_15590</name>
</gene>
<keyword evidence="3" id="KW-0238">DNA-binding</keyword>
<evidence type="ECO:0000256" key="4">
    <source>
        <dbReference type="ARBA" id="ARBA00023163"/>
    </source>
</evidence>
<dbReference type="InterPro" id="IPR036390">
    <property type="entry name" value="WH_DNA-bd_sf"/>
</dbReference>
<dbReference type="InterPro" id="IPR005119">
    <property type="entry name" value="LysR_subst-bd"/>
</dbReference>
<dbReference type="Gene3D" id="3.40.190.10">
    <property type="entry name" value="Periplasmic binding protein-like II"/>
    <property type="match status" value="2"/>
</dbReference>
<dbReference type="PANTHER" id="PTHR30537">
    <property type="entry name" value="HTH-TYPE TRANSCRIPTIONAL REGULATOR"/>
    <property type="match status" value="1"/>
</dbReference>
<dbReference type="InterPro" id="IPR000847">
    <property type="entry name" value="LysR_HTH_N"/>
</dbReference>
<organism evidence="6 7">
    <name type="scientific">Microvirga arabica</name>
    <dbReference type="NCBI Taxonomy" id="1128671"/>
    <lineage>
        <taxon>Bacteria</taxon>
        <taxon>Pseudomonadati</taxon>
        <taxon>Pseudomonadota</taxon>
        <taxon>Alphaproteobacteria</taxon>
        <taxon>Hyphomicrobiales</taxon>
        <taxon>Methylobacteriaceae</taxon>
        <taxon>Microvirga</taxon>
    </lineage>
</organism>
<evidence type="ECO:0000256" key="1">
    <source>
        <dbReference type="ARBA" id="ARBA00009437"/>
    </source>
</evidence>
<evidence type="ECO:0000256" key="2">
    <source>
        <dbReference type="ARBA" id="ARBA00023015"/>
    </source>
</evidence>
<name>A0ABV6YA06_9HYPH</name>
<dbReference type="Gene3D" id="1.10.10.10">
    <property type="entry name" value="Winged helix-like DNA-binding domain superfamily/Winged helix DNA-binding domain"/>
    <property type="match status" value="1"/>
</dbReference>
<keyword evidence="4" id="KW-0804">Transcription</keyword>